<protein>
    <submittedName>
        <fullName evidence="2">Histidine phosphatase family protein</fullName>
    </submittedName>
</protein>
<comment type="caution">
    <text evidence="2">The sequence shown here is derived from an EMBL/GenBank/DDBJ whole genome shotgun (WGS) entry which is preliminary data.</text>
</comment>
<evidence type="ECO:0000313" key="3">
    <source>
        <dbReference type="Proteomes" id="UP001143307"/>
    </source>
</evidence>
<keyword evidence="1" id="KW-0378">Hydrolase</keyword>
<name>A0ABT3SQ49_9GAMM</name>
<dbReference type="PANTHER" id="PTHR20935">
    <property type="entry name" value="PHOSPHOGLYCERATE MUTASE-RELATED"/>
    <property type="match status" value="1"/>
</dbReference>
<organism evidence="2 3">
    <name type="scientific">Candidatus Seongchinamella marina</name>
    <dbReference type="NCBI Taxonomy" id="2518990"/>
    <lineage>
        <taxon>Bacteria</taxon>
        <taxon>Pseudomonadati</taxon>
        <taxon>Pseudomonadota</taxon>
        <taxon>Gammaproteobacteria</taxon>
        <taxon>Cellvibrionales</taxon>
        <taxon>Halieaceae</taxon>
        <taxon>Seongchinamella</taxon>
    </lineage>
</organism>
<sequence length="235" mass="26160">MATIYLIRHGQASFGSANYDQLSELGQLQATRTGQYLARAGVSLDAAYSGDLWRQRETCERACKELDGDIAHHVDPRFNEIRNDEQVEHLTPIVAEQNPALKQLLKTGLSNSKHYQKLIEAVFNYWVSNDCSAYGIQSWDEYSGMAQAALAEVMSREGSGKTIGIFTSGGTIATLVAHVLGLGGTQTYQFYEPVFNCSVTQLFYSGENVSLSYFNDRSFLQLLGKERGEELVSYR</sequence>
<evidence type="ECO:0000313" key="2">
    <source>
        <dbReference type="EMBL" id="MCX2972108.1"/>
    </source>
</evidence>
<dbReference type="SUPFAM" id="SSF53254">
    <property type="entry name" value="Phosphoglycerate mutase-like"/>
    <property type="match status" value="1"/>
</dbReference>
<dbReference type="SMART" id="SM00855">
    <property type="entry name" value="PGAM"/>
    <property type="match status" value="1"/>
</dbReference>
<dbReference type="RefSeq" id="WP_279251170.1">
    <property type="nucleotide sequence ID" value="NZ_SHNP01000001.1"/>
</dbReference>
<dbReference type="CDD" id="cd07067">
    <property type="entry name" value="HP_PGM_like"/>
    <property type="match status" value="1"/>
</dbReference>
<dbReference type="Proteomes" id="UP001143307">
    <property type="component" value="Unassembled WGS sequence"/>
</dbReference>
<accession>A0ABT3SQ49</accession>
<dbReference type="InterPro" id="IPR029033">
    <property type="entry name" value="His_PPase_superfam"/>
</dbReference>
<evidence type="ECO:0000256" key="1">
    <source>
        <dbReference type="ARBA" id="ARBA00022801"/>
    </source>
</evidence>
<dbReference type="EMBL" id="SHNP01000001">
    <property type="protein sequence ID" value="MCX2972108.1"/>
    <property type="molecule type" value="Genomic_DNA"/>
</dbReference>
<proteinExistence type="predicted"/>
<gene>
    <name evidence="2" type="ORF">EYC87_00730</name>
</gene>
<keyword evidence="3" id="KW-1185">Reference proteome</keyword>
<dbReference type="PANTHER" id="PTHR20935:SF0">
    <property type="entry name" value="SERINE_THREONINE-PROTEIN PHOSPHATASE PGAM5, MITOCHONDRIAL"/>
    <property type="match status" value="1"/>
</dbReference>
<dbReference type="Gene3D" id="3.40.50.1240">
    <property type="entry name" value="Phosphoglycerate mutase-like"/>
    <property type="match status" value="1"/>
</dbReference>
<dbReference type="InterPro" id="IPR013078">
    <property type="entry name" value="His_Pase_superF_clade-1"/>
</dbReference>
<reference evidence="2" key="1">
    <citation type="submission" date="2019-02" db="EMBL/GenBank/DDBJ databases">
        <authorList>
            <person name="Li S.-H."/>
        </authorList>
    </citation>
    <scope>NUCLEOTIDE SEQUENCE</scope>
    <source>
        <strain evidence="2">IMCC8485</strain>
    </source>
</reference>
<dbReference type="Pfam" id="PF00300">
    <property type="entry name" value="His_Phos_1"/>
    <property type="match status" value="1"/>
</dbReference>
<dbReference type="InterPro" id="IPR051021">
    <property type="entry name" value="Mito_Ser/Thr_phosphatase"/>
</dbReference>